<dbReference type="PROSITE" id="PS50972">
    <property type="entry name" value="PTERIN_BINDING"/>
    <property type="match status" value="1"/>
</dbReference>
<feature type="domain" description="AdoMet activation" evidence="26">
    <location>
        <begin position="884"/>
        <end position="1177"/>
    </location>
</feature>
<accession>A0ABS4Z307</accession>
<evidence type="ECO:0000256" key="8">
    <source>
        <dbReference type="ARBA" id="ARBA00022603"/>
    </source>
</evidence>
<evidence type="ECO:0000256" key="19">
    <source>
        <dbReference type="ARBA" id="ARBA00031040"/>
    </source>
</evidence>
<comment type="caution">
    <text evidence="29">The sequence shown here is derived from an EMBL/GenBank/DDBJ whole genome shotgun (WGS) entry which is preliminary data.</text>
</comment>
<dbReference type="CDD" id="cd00740">
    <property type="entry name" value="MeTr"/>
    <property type="match status" value="1"/>
</dbReference>
<keyword evidence="17 21" id="KW-0170">Cobalt</keyword>
<evidence type="ECO:0000256" key="6">
    <source>
        <dbReference type="ARBA" id="ARBA00012032"/>
    </source>
</evidence>
<evidence type="ECO:0000256" key="23">
    <source>
        <dbReference type="SAM" id="MobiDB-lite"/>
    </source>
</evidence>
<evidence type="ECO:0000256" key="12">
    <source>
        <dbReference type="ARBA" id="ARBA00022691"/>
    </source>
</evidence>
<name>A0ABS4Z307_9ACTN</name>
<dbReference type="SMART" id="SM01018">
    <property type="entry name" value="B12-binding_2"/>
    <property type="match status" value="1"/>
</dbReference>
<feature type="domain" description="B12-binding" evidence="27">
    <location>
        <begin position="727"/>
        <end position="864"/>
    </location>
</feature>
<dbReference type="Pfam" id="PF02965">
    <property type="entry name" value="Met_synt_B12"/>
    <property type="match status" value="1"/>
</dbReference>
<evidence type="ECO:0000313" key="30">
    <source>
        <dbReference type="Proteomes" id="UP000758168"/>
    </source>
</evidence>
<proteinExistence type="inferred from homology"/>
<evidence type="ECO:0000256" key="10">
    <source>
        <dbReference type="ARBA" id="ARBA00022628"/>
    </source>
</evidence>
<evidence type="ECO:0000259" key="24">
    <source>
        <dbReference type="PROSITE" id="PS50970"/>
    </source>
</evidence>
<comment type="similarity">
    <text evidence="5">Belongs to the vitamin-B12 dependent methionine synthase family.</text>
</comment>
<evidence type="ECO:0000256" key="14">
    <source>
        <dbReference type="ARBA" id="ARBA00022737"/>
    </source>
</evidence>
<dbReference type="InterPro" id="IPR006158">
    <property type="entry name" value="Cobalamin-bd"/>
</dbReference>
<dbReference type="Gene3D" id="1.10.1240.10">
    <property type="entry name" value="Methionine synthase domain"/>
    <property type="match status" value="1"/>
</dbReference>
<dbReference type="PROSITE" id="PS50974">
    <property type="entry name" value="ADOMET_ACTIVATION"/>
    <property type="match status" value="1"/>
</dbReference>
<keyword evidence="12 21" id="KW-0949">S-adenosyl-L-methionine</keyword>
<feature type="binding site" evidence="22">
    <location>
        <position position="289"/>
    </location>
    <ligand>
        <name>Zn(2+)</name>
        <dbReference type="ChEBI" id="CHEBI:29105"/>
    </ligand>
</feature>
<evidence type="ECO:0000256" key="16">
    <source>
        <dbReference type="ARBA" id="ARBA00023167"/>
    </source>
</evidence>
<evidence type="ECO:0000259" key="27">
    <source>
        <dbReference type="PROSITE" id="PS51332"/>
    </source>
</evidence>
<evidence type="ECO:0000256" key="13">
    <source>
        <dbReference type="ARBA" id="ARBA00022723"/>
    </source>
</evidence>
<evidence type="ECO:0000256" key="17">
    <source>
        <dbReference type="ARBA" id="ARBA00023285"/>
    </source>
</evidence>
<evidence type="ECO:0000256" key="22">
    <source>
        <dbReference type="PROSITE-ProRule" id="PRU00333"/>
    </source>
</evidence>
<comment type="cofactor">
    <cofactor evidence="2 21 22">
        <name>Zn(2+)</name>
        <dbReference type="ChEBI" id="CHEBI:29105"/>
    </cofactor>
</comment>
<evidence type="ECO:0000256" key="1">
    <source>
        <dbReference type="ARBA" id="ARBA00001700"/>
    </source>
</evidence>
<dbReference type="InterPro" id="IPR011005">
    <property type="entry name" value="Dihydropteroate_synth-like_sf"/>
</dbReference>
<evidence type="ECO:0000256" key="3">
    <source>
        <dbReference type="ARBA" id="ARBA00001956"/>
    </source>
</evidence>
<keyword evidence="14" id="KW-0677">Repeat</keyword>
<dbReference type="Pfam" id="PF02310">
    <property type="entry name" value="B12-binding"/>
    <property type="match status" value="1"/>
</dbReference>
<dbReference type="Gene3D" id="3.40.50.280">
    <property type="entry name" value="Cobalamin-binding domain"/>
    <property type="match status" value="1"/>
</dbReference>
<feature type="domain" description="B12-binding N-terminal" evidence="28">
    <location>
        <begin position="633"/>
        <end position="727"/>
    </location>
</feature>
<evidence type="ECO:0000256" key="20">
    <source>
        <dbReference type="NCBIfam" id="TIGR02082"/>
    </source>
</evidence>
<evidence type="ECO:0000256" key="7">
    <source>
        <dbReference type="ARBA" id="ARBA00013998"/>
    </source>
</evidence>
<dbReference type="SUPFAM" id="SSF82282">
    <property type="entry name" value="Homocysteine S-methyltransferase"/>
    <property type="match status" value="1"/>
</dbReference>
<dbReference type="GO" id="GO:0032259">
    <property type="term" value="P:methylation"/>
    <property type="evidence" value="ECO:0007669"/>
    <property type="project" value="UniProtKB-KW"/>
</dbReference>
<evidence type="ECO:0000256" key="2">
    <source>
        <dbReference type="ARBA" id="ARBA00001947"/>
    </source>
</evidence>
<dbReference type="PROSITE" id="PS51337">
    <property type="entry name" value="B12_BINDING_NTER"/>
    <property type="match status" value="1"/>
</dbReference>
<evidence type="ECO:0000259" key="25">
    <source>
        <dbReference type="PROSITE" id="PS50972"/>
    </source>
</evidence>
<dbReference type="Proteomes" id="UP000758168">
    <property type="component" value="Unassembled WGS sequence"/>
</dbReference>
<dbReference type="SUPFAM" id="SSF51717">
    <property type="entry name" value="Dihydropteroate synthetase-like"/>
    <property type="match status" value="1"/>
</dbReference>
<dbReference type="InterPro" id="IPR036594">
    <property type="entry name" value="Meth_synthase_dom"/>
</dbReference>
<dbReference type="InterPro" id="IPR050554">
    <property type="entry name" value="Met_Synthase/Corrinoid"/>
</dbReference>
<evidence type="ECO:0000256" key="15">
    <source>
        <dbReference type="ARBA" id="ARBA00022833"/>
    </source>
</evidence>
<reference evidence="29 30" key="1">
    <citation type="submission" date="2021-03" db="EMBL/GenBank/DDBJ databases">
        <title>Sequencing the genomes of 1000 actinobacteria strains.</title>
        <authorList>
            <person name="Klenk H.-P."/>
        </authorList>
    </citation>
    <scope>NUCLEOTIDE SEQUENCE [LARGE SCALE GENOMIC DNA]</scope>
    <source>
        <strain evidence="29 30">DSM 12936</strain>
    </source>
</reference>
<dbReference type="PANTHER" id="PTHR45833:SF1">
    <property type="entry name" value="METHIONINE SYNTHASE"/>
    <property type="match status" value="1"/>
</dbReference>
<keyword evidence="16 21" id="KW-0486">Methionine biosynthesis</keyword>
<dbReference type="InterPro" id="IPR037010">
    <property type="entry name" value="VitB12-dep_Met_synth_activ_sf"/>
</dbReference>
<dbReference type="InterPro" id="IPR003759">
    <property type="entry name" value="Cbl-bd_cap"/>
</dbReference>
<evidence type="ECO:0000313" key="29">
    <source>
        <dbReference type="EMBL" id="MBP2415428.1"/>
    </source>
</evidence>
<keyword evidence="11 21" id="KW-0808">Transferase</keyword>
<dbReference type="PANTHER" id="PTHR45833">
    <property type="entry name" value="METHIONINE SYNTHASE"/>
    <property type="match status" value="1"/>
</dbReference>
<dbReference type="InterPro" id="IPR033706">
    <property type="entry name" value="Met_synthase_B12-bd"/>
</dbReference>
<dbReference type="SUPFAM" id="SSF47644">
    <property type="entry name" value="Methionine synthase domain"/>
    <property type="match status" value="1"/>
</dbReference>
<protein>
    <recommendedName>
        <fullName evidence="7 20">Methionine synthase</fullName>
        <ecNumber evidence="6 20">2.1.1.13</ecNumber>
    </recommendedName>
    <alternativeName>
        <fullName evidence="19 21">5-methyltetrahydrofolate--homocysteine methyltransferase</fullName>
    </alternativeName>
</protein>
<dbReference type="SUPFAM" id="SSF52242">
    <property type="entry name" value="Cobalamin (vitamin B12)-binding domain"/>
    <property type="match status" value="1"/>
</dbReference>
<evidence type="ECO:0000256" key="18">
    <source>
        <dbReference type="ARBA" id="ARBA00025552"/>
    </source>
</evidence>
<evidence type="ECO:0000259" key="28">
    <source>
        <dbReference type="PROSITE" id="PS51337"/>
    </source>
</evidence>
<evidence type="ECO:0000256" key="9">
    <source>
        <dbReference type="ARBA" id="ARBA00022605"/>
    </source>
</evidence>
<keyword evidence="8 21" id="KW-0489">Methyltransferase</keyword>
<keyword evidence="13 21" id="KW-0479">Metal-binding</keyword>
<dbReference type="InterPro" id="IPR036589">
    <property type="entry name" value="HCY_dom_sf"/>
</dbReference>
<sequence>MPTDLRSALSSRVVIGDGAMGTMLQGYDLTLEDFEQLEGCNEVLSRTRPDVVRAIHDAYFAVGVDAVETNTFGTNLSALGEYGIADQILPLAEAAARIARESADAFSTPDRPRWVLGSVGPGTKLPTLGHISYTALREAYQRQVEGMVAGGIDAVLIETSQDLLQTKAAALGARRALAHAGRDLPVIVHVTVETTGTMLLGSEIGAALTALEPLGIDMIGLNCATGPAEMSEHLRHLARHATVGVSCMPNAGLPQLTSTGAHYPLQPVELADALEQFVGEFGLGLVGGCCGTSPEHLARVVERLGERPVVERSPGHVAAAASLYAEVPFRQDTSYLSIGERTNANGSKAFREALLAERWDDCVDIARAQIRDGAHLLDLNVDYVGRDGAADMSELAFRLATASTLPIVLDSTEPAVLQAGLERLGGRAVVNSVNYEDGDGPDSRFTKIMALVQEHGAAVMALTIDEEGQARTRDWKVAVATRIVEDLTQNWGMRRSDIILDCLTFPIATGQEETRRDGIETIEAIREVKRLYPDVQTTLGLSNISFGLNPAARVVLNSVFLHECVEAGLDSAIVHAAKIVPMNRIPDEQRRVALDMVYDRRRPATEDQGGYDPLQTFLELFDGVTTADTKAERAAALLALPVSERLQQRIVDGEGKGLGDDLEQAMGEGKTALEIINTDLLQGMKVVGELFGSGQMQLPFVLQSAEVMKSAVAHLEPYMEKADSRGKGTIVLATVKGDVHDIGKNLVDIILTNNGYTVVNLGIKQPVSTIIEAAEEHHADAIGMSGLLVKSTVVMRENLQELNARGVAASYPVFLGGAALTRAYVEQDLREVYAGEVRYARDAFEGLRLMDALMAVKRGEEGAALPAPRERRVKRRADQPATHAEAADAPGAVQTAVRSDVARDVDVPVPPFWGDRIVKGIKLADVASFLDERATFLGQWGLKGVRGGPSYEELVETEGRPRLRAWLDRVQTDGIAELAVVYGYWPCYSEGDTLVVLRPGGDVDDPAAELHRFTFPRQTRDRHLCLADFFRDRGEVREHGPDVIAFQLATMGSAVSRATAELFERNAYRDYLELHGLSVQLTEALAEMWHARIRSDLGLGAADGPVDDMVRDQAYRGSRYSFGYPACPDLEDRAKLVSLLRPERIGVELSEELQLHPEQSTDALVVHHPEAKYFNAR</sequence>
<comment type="function">
    <text evidence="18 21">Catalyzes the transfer of a methyl group from methyl-cobalamin to homocysteine, yielding enzyme-bound cob(I)alamin and methionine. Subsequently, remethylates the cofactor using methyltetrahydrofolate.</text>
</comment>
<dbReference type="InterPro" id="IPR036724">
    <property type="entry name" value="Cobalamin-bd_sf"/>
</dbReference>
<dbReference type="Pfam" id="PF02574">
    <property type="entry name" value="S-methyl_trans"/>
    <property type="match status" value="1"/>
</dbReference>
<dbReference type="InterPro" id="IPR003726">
    <property type="entry name" value="HCY_dom"/>
</dbReference>
<dbReference type="Pfam" id="PF00809">
    <property type="entry name" value="Pterin_bind"/>
    <property type="match status" value="1"/>
</dbReference>
<keyword evidence="30" id="KW-1185">Reference proteome</keyword>
<dbReference type="CDD" id="cd02069">
    <property type="entry name" value="methionine_synthase_B12_BD"/>
    <property type="match status" value="1"/>
</dbReference>
<dbReference type="InterPro" id="IPR011822">
    <property type="entry name" value="MetH"/>
</dbReference>
<dbReference type="Gene3D" id="3.20.20.20">
    <property type="entry name" value="Dihydropteroate synthase-like"/>
    <property type="match status" value="1"/>
</dbReference>
<comment type="domain">
    <text evidence="21">Modular enzyme with four functionally distinct domains. The isolated Hcy-binding domain catalyzes methyl transfer from free methylcobalamin to homocysteine. The Hcy-binding domain in association with the pterin-binding domain catalyzes the methylation of cob(I)alamin by methyltetrahydrofolate and the methylation of homocysteine. The B12-binding domain binds the cofactor. The AdoMet activation domain binds S-adenosyl-L-methionine. Under aerobic conditions cob(I)alamin can be converted to inactive cob(II)alamin. Reductive methylation by S-adenosyl-L-methionine and flavodoxin regenerates methylcobalamin.</text>
</comment>
<dbReference type="PROSITE" id="PS51332">
    <property type="entry name" value="B12_BINDING"/>
    <property type="match status" value="1"/>
</dbReference>
<dbReference type="InterPro" id="IPR004223">
    <property type="entry name" value="VitB12-dep_Met_synth_activ_dom"/>
</dbReference>
<feature type="binding site" evidence="22">
    <location>
        <position position="223"/>
    </location>
    <ligand>
        <name>Zn(2+)</name>
        <dbReference type="ChEBI" id="CHEBI:29105"/>
    </ligand>
</feature>
<keyword evidence="10 21" id="KW-0846">Cobalamin</keyword>
<dbReference type="Pfam" id="PF02607">
    <property type="entry name" value="B12-binding_2"/>
    <property type="match status" value="1"/>
</dbReference>
<gene>
    <name evidence="29" type="ORF">JOF54_000350</name>
</gene>
<dbReference type="EMBL" id="JAGIOB010000001">
    <property type="protein sequence ID" value="MBP2415428.1"/>
    <property type="molecule type" value="Genomic_DNA"/>
</dbReference>
<evidence type="ECO:0000256" key="11">
    <source>
        <dbReference type="ARBA" id="ARBA00022679"/>
    </source>
</evidence>
<dbReference type="PIRSF" id="PIRSF000381">
    <property type="entry name" value="MetH"/>
    <property type="match status" value="1"/>
</dbReference>
<organism evidence="29 30">
    <name type="scientific">Microlunatus capsulatus</name>
    <dbReference type="NCBI Taxonomy" id="99117"/>
    <lineage>
        <taxon>Bacteria</taxon>
        <taxon>Bacillati</taxon>
        <taxon>Actinomycetota</taxon>
        <taxon>Actinomycetes</taxon>
        <taxon>Propionibacteriales</taxon>
        <taxon>Propionibacteriaceae</taxon>
        <taxon>Microlunatus</taxon>
    </lineage>
</organism>
<evidence type="ECO:0000259" key="26">
    <source>
        <dbReference type="PROSITE" id="PS50974"/>
    </source>
</evidence>
<comment type="cofactor">
    <cofactor evidence="3 21">
        <name>methylcob(III)alamin</name>
        <dbReference type="ChEBI" id="CHEBI:28115"/>
    </cofactor>
</comment>
<dbReference type="NCBIfam" id="TIGR02082">
    <property type="entry name" value="metH"/>
    <property type="match status" value="1"/>
</dbReference>
<evidence type="ECO:0000256" key="21">
    <source>
        <dbReference type="PIRNR" id="PIRNR000381"/>
    </source>
</evidence>
<keyword evidence="9 21" id="KW-0028">Amino-acid biosynthesis</keyword>
<comment type="catalytic activity">
    <reaction evidence="1 21">
        <text>(6S)-5-methyl-5,6,7,8-tetrahydrofolate + L-homocysteine = (6S)-5,6,7,8-tetrahydrofolate + L-methionine</text>
        <dbReference type="Rhea" id="RHEA:11172"/>
        <dbReference type="ChEBI" id="CHEBI:18608"/>
        <dbReference type="ChEBI" id="CHEBI:57453"/>
        <dbReference type="ChEBI" id="CHEBI:57844"/>
        <dbReference type="ChEBI" id="CHEBI:58199"/>
        <dbReference type="EC" id="2.1.1.13"/>
    </reaction>
</comment>
<feature type="domain" description="Pterin-binding" evidence="25">
    <location>
        <begin position="335"/>
        <end position="598"/>
    </location>
</feature>
<dbReference type="SUPFAM" id="SSF56507">
    <property type="entry name" value="Methionine synthase activation domain-like"/>
    <property type="match status" value="1"/>
</dbReference>
<dbReference type="EC" id="2.1.1.13" evidence="6 20"/>
<dbReference type="InterPro" id="IPR000489">
    <property type="entry name" value="Pterin-binding_dom"/>
</dbReference>
<feature type="binding site" evidence="22">
    <location>
        <position position="290"/>
    </location>
    <ligand>
        <name>Zn(2+)</name>
        <dbReference type="ChEBI" id="CHEBI:29105"/>
    </ligand>
</feature>
<dbReference type="PROSITE" id="PS50970">
    <property type="entry name" value="HCY"/>
    <property type="match status" value="1"/>
</dbReference>
<dbReference type="GO" id="GO:0008705">
    <property type="term" value="F:methionine synthase activity"/>
    <property type="evidence" value="ECO:0007669"/>
    <property type="project" value="UniProtKB-EC"/>
</dbReference>
<feature type="region of interest" description="Disordered" evidence="23">
    <location>
        <begin position="864"/>
        <end position="892"/>
    </location>
</feature>
<dbReference type="Gene3D" id="3.20.20.330">
    <property type="entry name" value="Homocysteine-binding-like domain"/>
    <property type="match status" value="1"/>
</dbReference>
<comment type="pathway">
    <text evidence="4 21">Amino-acid biosynthesis; L-methionine biosynthesis via de novo pathway; L-methionine from L-homocysteine (MetH route): step 1/1.</text>
</comment>
<keyword evidence="15 21" id="KW-0862">Zinc</keyword>
<evidence type="ECO:0000256" key="5">
    <source>
        <dbReference type="ARBA" id="ARBA00010398"/>
    </source>
</evidence>
<feature type="domain" description="Hcy-binding" evidence="24">
    <location>
        <begin position="2"/>
        <end position="304"/>
    </location>
</feature>
<evidence type="ECO:0000256" key="4">
    <source>
        <dbReference type="ARBA" id="ARBA00005178"/>
    </source>
</evidence>
<dbReference type="Gene3D" id="3.10.196.10">
    <property type="entry name" value="Vitamin B12-dependent methionine synthase, activation domain"/>
    <property type="match status" value="1"/>
</dbReference>